<feature type="compositionally biased region" description="Low complexity" evidence="16">
    <location>
        <begin position="252"/>
        <end position="274"/>
    </location>
</feature>
<keyword evidence="15" id="KW-0175">Coiled coil</keyword>
<dbReference type="EnsemblMetazoa" id="XM_016983077">
    <property type="protein sequence ID" value="XP_016838566"/>
    <property type="gene ID" value="LOC100117833"/>
</dbReference>
<keyword evidence="19" id="KW-1185">Reference proteome</keyword>
<keyword evidence="8" id="KW-0238">DNA-binding</keyword>
<dbReference type="Pfam" id="PF03131">
    <property type="entry name" value="bZIP_Maf"/>
    <property type="match status" value="1"/>
</dbReference>
<dbReference type="InterPro" id="IPR008917">
    <property type="entry name" value="TF_DNA-bd_sf"/>
</dbReference>
<evidence type="ECO:0000256" key="13">
    <source>
        <dbReference type="ARBA" id="ARBA00066263"/>
    </source>
</evidence>
<keyword evidence="11" id="KW-0539">Nucleus</keyword>
<feature type="compositionally biased region" description="Low complexity" evidence="16">
    <location>
        <begin position="560"/>
        <end position="583"/>
    </location>
</feature>
<feature type="compositionally biased region" description="Basic residues" evidence="16">
    <location>
        <begin position="344"/>
        <end position="354"/>
    </location>
</feature>
<evidence type="ECO:0000256" key="4">
    <source>
        <dbReference type="ARBA" id="ARBA00022490"/>
    </source>
</evidence>
<dbReference type="Proteomes" id="UP000002358">
    <property type="component" value="Chromosome 2"/>
</dbReference>
<feature type="region of interest" description="Disordered" evidence="16">
    <location>
        <begin position="369"/>
        <end position="441"/>
    </location>
</feature>
<dbReference type="GO" id="GO:0005737">
    <property type="term" value="C:cytoplasm"/>
    <property type="evidence" value="ECO:0007669"/>
    <property type="project" value="UniProtKB-SubCell"/>
</dbReference>
<evidence type="ECO:0000256" key="9">
    <source>
        <dbReference type="ARBA" id="ARBA00023159"/>
    </source>
</evidence>
<feature type="compositionally biased region" description="Low complexity" evidence="16">
    <location>
        <begin position="332"/>
        <end position="343"/>
    </location>
</feature>
<dbReference type="SUPFAM" id="SSF47454">
    <property type="entry name" value="A DNA-binding domain in eukaryotic transcription factors"/>
    <property type="match status" value="1"/>
</dbReference>
<dbReference type="InterPro" id="IPR024874">
    <property type="entry name" value="Transcription_factor_Maf_fam"/>
</dbReference>
<comment type="function">
    <text evidence="12">Acts as a transcriptional activator which regulates the expression of several rod-specific genes, including RHO and PDE6B. Also functions as a transcriptional coactivator, stimulating transcription mediated by the transcription factor CRX and NR2E3. Binds to the rhodopsin promoter in a sequence-specific manner.</text>
</comment>
<feature type="compositionally biased region" description="Low complexity" evidence="16">
    <location>
        <begin position="378"/>
        <end position="388"/>
    </location>
</feature>
<dbReference type="InterPro" id="IPR004826">
    <property type="entry name" value="bZIP_Maf"/>
</dbReference>
<feature type="compositionally biased region" description="Low complexity" evidence="16">
    <location>
        <begin position="395"/>
        <end position="441"/>
    </location>
</feature>
<dbReference type="GO" id="GO:0005634">
    <property type="term" value="C:nucleus"/>
    <property type="evidence" value="ECO:0007669"/>
    <property type="project" value="UniProtKB-SubCell"/>
</dbReference>
<comment type="subunit">
    <text evidence="13">Interacts with FIZ1; this interaction represses transactivation. Interacts (via the leucine-zipper domain) with CRX.</text>
</comment>
<feature type="domain" description="BZIP" evidence="17">
    <location>
        <begin position="492"/>
        <end position="555"/>
    </location>
</feature>
<feature type="compositionally biased region" description="Basic and acidic residues" evidence="16">
    <location>
        <begin position="321"/>
        <end position="331"/>
    </location>
</feature>
<dbReference type="CTD" id="35227"/>
<keyword evidence="9" id="KW-0010">Activator</keyword>
<dbReference type="AlphaFoldDB" id="A0A7M7INS8"/>
<evidence type="ECO:0000256" key="1">
    <source>
        <dbReference type="ARBA" id="ARBA00004123"/>
    </source>
</evidence>
<dbReference type="GO" id="GO:0045944">
    <property type="term" value="P:positive regulation of transcription by RNA polymerase II"/>
    <property type="evidence" value="ECO:0007669"/>
    <property type="project" value="UniProtKB-ARBA"/>
</dbReference>
<evidence type="ECO:0000313" key="19">
    <source>
        <dbReference type="Proteomes" id="UP000002358"/>
    </source>
</evidence>
<feature type="compositionally biased region" description="Pro residues" evidence="16">
    <location>
        <begin position="219"/>
        <end position="229"/>
    </location>
</feature>
<evidence type="ECO:0000313" key="18">
    <source>
        <dbReference type="EnsemblMetazoa" id="XP_016838566"/>
    </source>
</evidence>
<evidence type="ECO:0000256" key="5">
    <source>
        <dbReference type="ARBA" id="ARBA00022499"/>
    </source>
</evidence>
<dbReference type="GO" id="GO:0000981">
    <property type="term" value="F:DNA-binding transcription factor activity, RNA polymerase II-specific"/>
    <property type="evidence" value="ECO:0007669"/>
    <property type="project" value="TreeGrafter"/>
</dbReference>
<keyword evidence="5" id="KW-1017">Isopeptide bond</keyword>
<dbReference type="PANTHER" id="PTHR10129:SF44">
    <property type="entry name" value="TRAFFIC JAM, ISOFORM C"/>
    <property type="match status" value="1"/>
</dbReference>
<reference evidence="18" key="1">
    <citation type="submission" date="2021-01" db="UniProtKB">
        <authorList>
            <consortium name="EnsemblMetazoa"/>
        </authorList>
    </citation>
    <scope>IDENTIFICATION</scope>
</reference>
<keyword evidence="7" id="KW-0805">Transcription regulation</keyword>
<dbReference type="Gene3D" id="1.20.5.170">
    <property type="match status" value="1"/>
</dbReference>
<protein>
    <recommendedName>
        <fullName evidence="14">Neural retina-specific leucine zipper protein</fullName>
    </recommendedName>
</protein>
<dbReference type="PROSITE" id="PS50217">
    <property type="entry name" value="BZIP"/>
    <property type="match status" value="1"/>
</dbReference>
<evidence type="ECO:0000256" key="15">
    <source>
        <dbReference type="SAM" id="Coils"/>
    </source>
</evidence>
<dbReference type="RefSeq" id="XP_016838566.1">
    <property type="nucleotide sequence ID" value="XM_016983077.2"/>
</dbReference>
<dbReference type="CDD" id="cd14718">
    <property type="entry name" value="bZIP_Maf_large"/>
    <property type="match status" value="1"/>
</dbReference>
<evidence type="ECO:0000256" key="16">
    <source>
        <dbReference type="SAM" id="MobiDB-lite"/>
    </source>
</evidence>
<dbReference type="InParanoid" id="A0A7M7INS8"/>
<evidence type="ECO:0000256" key="8">
    <source>
        <dbReference type="ARBA" id="ARBA00023125"/>
    </source>
</evidence>
<proteinExistence type="predicted"/>
<dbReference type="SMR" id="A0A7M7INS8"/>
<dbReference type="PANTHER" id="PTHR10129">
    <property type="entry name" value="TRANSCRIPTION FACTOR MAF"/>
    <property type="match status" value="1"/>
</dbReference>
<feature type="coiled-coil region" evidence="15">
    <location>
        <begin position="517"/>
        <end position="551"/>
    </location>
</feature>
<dbReference type="FunFam" id="1.20.5.170:FF:000071">
    <property type="entry name" value="Neural retina-specific leucine zipper protein"/>
    <property type="match status" value="1"/>
</dbReference>
<accession>A0A7M7INS8</accession>
<dbReference type="GeneID" id="100117833"/>
<keyword evidence="4" id="KW-0963">Cytoplasm</keyword>
<keyword evidence="3" id="KW-0217">Developmental protein</keyword>
<dbReference type="OrthoDB" id="5974330at2759"/>
<keyword evidence="10" id="KW-0804">Transcription</keyword>
<name>A0A7M7INS8_NASVI</name>
<comment type="subcellular location">
    <subcellularLocation>
        <location evidence="2">Cytoplasm</location>
    </subcellularLocation>
    <subcellularLocation>
        <location evidence="1">Nucleus</location>
    </subcellularLocation>
</comment>
<evidence type="ECO:0000259" key="17">
    <source>
        <dbReference type="PROSITE" id="PS50217"/>
    </source>
</evidence>
<dbReference type="SMART" id="SM00338">
    <property type="entry name" value="BRLZ"/>
    <property type="match status" value="1"/>
</dbReference>
<evidence type="ECO:0000256" key="6">
    <source>
        <dbReference type="ARBA" id="ARBA00022843"/>
    </source>
</evidence>
<evidence type="ECO:0000256" key="7">
    <source>
        <dbReference type="ARBA" id="ARBA00023015"/>
    </source>
</evidence>
<dbReference type="GO" id="GO:0000978">
    <property type="term" value="F:RNA polymerase II cis-regulatory region sequence-specific DNA binding"/>
    <property type="evidence" value="ECO:0007669"/>
    <property type="project" value="TreeGrafter"/>
</dbReference>
<keyword evidence="6" id="KW-0832">Ubl conjugation</keyword>
<feature type="region of interest" description="Disordered" evidence="16">
    <location>
        <begin position="308"/>
        <end position="356"/>
    </location>
</feature>
<feature type="region of interest" description="Disordered" evidence="16">
    <location>
        <begin position="252"/>
        <end position="291"/>
    </location>
</feature>
<evidence type="ECO:0000256" key="2">
    <source>
        <dbReference type="ARBA" id="ARBA00004496"/>
    </source>
</evidence>
<feature type="region of interest" description="Disordered" evidence="16">
    <location>
        <begin position="211"/>
        <end position="235"/>
    </location>
</feature>
<evidence type="ECO:0000256" key="12">
    <source>
        <dbReference type="ARBA" id="ARBA00055281"/>
    </source>
</evidence>
<feature type="region of interest" description="Disordered" evidence="16">
    <location>
        <begin position="556"/>
        <end position="591"/>
    </location>
</feature>
<evidence type="ECO:0000256" key="10">
    <source>
        <dbReference type="ARBA" id="ARBA00023163"/>
    </source>
</evidence>
<evidence type="ECO:0000256" key="3">
    <source>
        <dbReference type="ARBA" id="ARBA00022473"/>
    </source>
</evidence>
<sequence length="591" mass="64729">MPEHRRSSIIISTCSADSAGRATTTTTTTTTSTSTSSSTTTQSEVPPGDALQPYAGAAAGGEVVAVDEVKMEAEEHLAREYVQEFVLDHLDPGDVKREAAAAAAAAALAGEKVKLAGLARPAALDAAAPVPSGPTSVVPKTGPLVHSLPVEPTQQSPAGPTAMPGTLGPLTPPAHELEQPHGLPLYGQPAGAVRVQQGVLVKLPYGGPPAGLTSLSHPGTPPDTPPVSASPPSLQQLQLQERLERIQLQQLHQPPHAQLQQPPGPQQHHLQQQQQHHHHHHHHPDVILPDGMPWLTQSLRQEPLDLRPHCQEAGGSENEMETEHWPPHHLPDLVQHQQHQQHPAAHHPGRHPRHTGGYIMASHIEYYSSNGSGGSDGGMMPMPLDGGMHMQLAPQQQQQQHQQQQQQQQQQQPVRPLSVCSGSSCGPGPSSSQGTGGLSPTRCGVPRSMHCGAPAGSLEDLMNDDLLMSLSVRELNKRLQGCPREEAWQIVRLKQKRRTLKNRGYAQNCRSKRMQQRHELETANRSLEHELNMIKDELLRTQQERDAYKHRYETMFRSRQQQQQQHQQQAIAQQQHQQQHQQQPASPEVYL</sequence>
<feature type="compositionally biased region" description="Low complexity" evidence="16">
    <location>
        <begin position="23"/>
        <end position="41"/>
    </location>
</feature>
<organism evidence="18 19">
    <name type="scientific">Nasonia vitripennis</name>
    <name type="common">Parasitic wasp</name>
    <dbReference type="NCBI Taxonomy" id="7425"/>
    <lineage>
        <taxon>Eukaryota</taxon>
        <taxon>Metazoa</taxon>
        <taxon>Ecdysozoa</taxon>
        <taxon>Arthropoda</taxon>
        <taxon>Hexapoda</taxon>
        <taxon>Insecta</taxon>
        <taxon>Pterygota</taxon>
        <taxon>Neoptera</taxon>
        <taxon>Endopterygota</taxon>
        <taxon>Hymenoptera</taxon>
        <taxon>Apocrita</taxon>
        <taxon>Proctotrupomorpha</taxon>
        <taxon>Chalcidoidea</taxon>
        <taxon>Pteromalidae</taxon>
        <taxon>Pteromalinae</taxon>
        <taxon>Nasonia</taxon>
    </lineage>
</organism>
<evidence type="ECO:0000256" key="14">
    <source>
        <dbReference type="ARBA" id="ARBA00071773"/>
    </source>
</evidence>
<dbReference type="InterPro" id="IPR004827">
    <property type="entry name" value="bZIP"/>
</dbReference>
<feature type="region of interest" description="Disordered" evidence="16">
    <location>
        <begin position="14"/>
        <end position="50"/>
    </location>
</feature>
<evidence type="ECO:0000256" key="11">
    <source>
        <dbReference type="ARBA" id="ARBA00023242"/>
    </source>
</evidence>
<feature type="region of interest" description="Disordered" evidence="16">
    <location>
        <begin position="148"/>
        <end position="185"/>
    </location>
</feature>